<accession>X1EH74</accession>
<feature type="compositionally biased region" description="Basic residues" evidence="1">
    <location>
        <begin position="21"/>
        <end position="30"/>
    </location>
</feature>
<sequence>EKRFTEYKLVEHPSSPEKMIKKWKPKKSKRSLGDTSRNMKLDQWF</sequence>
<protein>
    <submittedName>
        <fullName evidence="2">Uncharacterized protein</fullName>
    </submittedName>
</protein>
<feature type="region of interest" description="Disordered" evidence="1">
    <location>
        <begin position="18"/>
        <end position="45"/>
    </location>
</feature>
<comment type="caution">
    <text evidence="2">The sequence shown here is derived from an EMBL/GenBank/DDBJ whole genome shotgun (WGS) entry which is preliminary data.</text>
</comment>
<reference evidence="2" key="1">
    <citation type="journal article" date="2014" name="Front. Microbiol.">
        <title>High frequency of phylogenetically diverse reductive dehalogenase-homologous genes in deep subseafloor sedimentary metagenomes.</title>
        <authorList>
            <person name="Kawai M."/>
            <person name="Futagami T."/>
            <person name="Toyoda A."/>
            <person name="Takaki Y."/>
            <person name="Nishi S."/>
            <person name="Hori S."/>
            <person name="Arai W."/>
            <person name="Tsubouchi T."/>
            <person name="Morono Y."/>
            <person name="Uchiyama I."/>
            <person name="Ito T."/>
            <person name="Fujiyama A."/>
            <person name="Inagaki F."/>
            <person name="Takami H."/>
        </authorList>
    </citation>
    <scope>NUCLEOTIDE SEQUENCE</scope>
    <source>
        <strain evidence="2">Expedition CK06-06</strain>
    </source>
</reference>
<organism evidence="2">
    <name type="scientific">marine sediment metagenome</name>
    <dbReference type="NCBI Taxonomy" id="412755"/>
    <lineage>
        <taxon>unclassified sequences</taxon>
        <taxon>metagenomes</taxon>
        <taxon>ecological metagenomes</taxon>
    </lineage>
</organism>
<name>X1EH74_9ZZZZ</name>
<feature type="non-terminal residue" evidence="2">
    <location>
        <position position="1"/>
    </location>
</feature>
<proteinExistence type="predicted"/>
<dbReference type="AlphaFoldDB" id="X1EH74"/>
<gene>
    <name evidence="2" type="ORF">S01H4_64164</name>
</gene>
<dbReference type="EMBL" id="BART01038828">
    <property type="protein sequence ID" value="GAH07983.1"/>
    <property type="molecule type" value="Genomic_DNA"/>
</dbReference>
<evidence type="ECO:0000256" key="1">
    <source>
        <dbReference type="SAM" id="MobiDB-lite"/>
    </source>
</evidence>
<evidence type="ECO:0000313" key="2">
    <source>
        <dbReference type="EMBL" id="GAH07983.1"/>
    </source>
</evidence>